<dbReference type="Gene3D" id="1.20.1730.10">
    <property type="entry name" value="Sodium/glucose cotransporter"/>
    <property type="match status" value="1"/>
</dbReference>
<dbReference type="Proteomes" id="UP000094769">
    <property type="component" value="Unassembled WGS sequence"/>
</dbReference>
<feature type="transmembrane region" description="Helical" evidence="14">
    <location>
        <begin position="35"/>
        <end position="56"/>
    </location>
</feature>
<keyword evidence="11 14" id="KW-1133">Transmembrane helix</keyword>
<dbReference type="Gene3D" id="1.10.287.130">
    <property type="match status" value="1"/>
</dbReference>
<feature type="transmembrane region" description="Helical" evidence="14">
    <location>
        <begin position="153"/>
        <end position="171"/>
    </location>
</feature>
<keyword evidence="13 14" id="KW-0472">Membrane</keyword>
<feature type="transmembrane region" description="Helical" evidence="14">
    <location>
        <begin position="275"/>
        <end position="295"/>
    </location>
</feature>
<dbReference type="GO" id="GO:0016020">
    <property type="term" value="C:membrane"/>
    <property type="evidence" value="ECO:0007669"/>
    <property type="project" value="UniProtKB-SubCell"/>
</dbReference>
<feature type="transmembrane region" description="Helical" evidence="14">
    <location>
        <begin position="68"/>
        <end position="93"/>
    </location>
</feature>
<dbReference type="Gene3D" id="3.30.565.10">
    <property type="entry name" value="Histidine kinase-like ATPase, C-terminal domain"/>
    <property type="match status" value="1"/>
</dbReference>
<comment type="subcellular location">
    <subcellularLocation>
        <location evidence="2">Membrane</location>
        <topology evidence="2">Multi-pass membrane protein</topology>
    </subcellularLocation>
</comment>
<dbReference type="OrthoDB" id="9764438at2"/>
<keyword evidence="8" id="KW-0547">Nucleotide-binding</keyword>
<dbReference type="GO" id="GO:0000155">
    <property type="term" value="F:phosphorelay sensor kinase activity"/>
    <property type="evidence" value="ECO:0007669"/>
    <property type="project" value="InterPro"/>
</dbReference>
<dbReference type="AlphaFoldDB" id="A0A7Z1AEG2"/>
<dbReference type="SUPFAM" id="SSF47384">
    <property type="entry name" value="Homodimeric domain of signal transducing histidine kinase"/>
    <property type="match status" value="1"/>
</dbReference>
<evidence type="ECO:0000256" key="7">
    <source>
        <dbReference type="ARBA" id="ARBA00022692"/>
    </source>
</evidence>
<evidence type="ECO:0000259" key="15">
    <source>
        <dbReference type="PROSITE" id="PS50109"/>
    </source>
</evidence>
<comment type="caution">
    <text evidence="16">The sequence shown here is derived from an EMBL/GenBank/DDBJ whole genome shotgun (WGS) entry which is preliminary data.</text>
</comment>
<dbReference type="InterPro" id="IPR003661">
    <property type="entry name" value="HisK_dim/P_dom"/>
</dbReference>
<dbReference type="InterPro" id="IPR001734">
    <property type="entry name" value="Na/solute_symporter"/>
</dbReference>
<dbReference type="PROSITE" id="PS50109">
    <property type="entry name" value="HIS_KIN"/>
    <property type="match status" value="1"/>
</dbReference>
<name>A0A7Z1AEG2_9GAMM</name>
<dbReference type="PANTHER" id="PTHR43065">
    <property type="entry name" value="SENSOR HISTIDINE KINASE"/>
    <property type="match status" value="1"/>
</dbReference>
<feature type="transmembrane region" description="Helical" evidence="14">
    <location>
        <begin position="426"/>
        <end position="448"/>
    </location>
</feature>
<comment type="catalytic activity">
    <reaction evidence="1">
        <text>ATP + protein L-histidine = ADP + protein N-phospho-L-histidine.</text>
        <dbReference type="EC" id="2.7.13.3"/>
    </reaction>
</comment>
<evidence type="ECO:0000256" key="4">
    <source>
        <dbReference type="ARBA" id="ARBA00012438"/>
    </source>
</evidence>
<evidence type="ECO:0000256" key="12">
    <source>
        <dbReference type="ARBA" id="ARBA00023012"/>
    </source>
</evidence>
<dbReference type="CDD" id="cd00082">
    <property type="entry name" value="HisKA"/>
    <property type="match status" value="1"/>
</dbReference>
<dbReference type="InterPro" id="IPR035965">
    <property type="entry name" value="PAS-like_dom_sf"/>
</dbReference>
<gene>
    <name evidence="16" type="primary">dctB_3</name>
    <name evidence="16" type="ORF">CODIS_29910</name>
</gene>
<evidence type="ECO:0000256" key="13">
    <source>
        <dbReference type="ARBA" id="ARBA00023136"/>
    </source>
</evidence>
<evidence type="ECO:0000256" key="9">
    <source>
        <dbReference type="ARBA" id="ARBA00022777"/>
    </source>
</evidence>
<evidence type="ECO:0000256" key="6">
    <source>
        <dbReference type="ARBA" id="ARBA00022679"/>
    </source>
</evidence>
<evidence type="ECO:0000256" key="1">
    <source>
        <dbReference type="ARBA" id="ARBA00000085"/>
    </source>
</evidence>
<evidence type="ECO:0000256" key="5">
    <source>
        <dbReference type="ARBA" id="ARBA00022553"/>
    </source>
</evidence>
<evidence type="ECO:0000256" key="3">
    <source>
        <dbReference type="ARBA" id="ARBA00006434"/>
    </source>
</evidence>
<evidence type="ECO:0000313" key="17">
    <source>
        <dbReference type="Proteomes" id="UP000094769"/>
    </source>
</evidence>
<dbReference type="Pfam" id="PF00512">
    <property type="entry name" value="HisKA"/>
    <property type="match status" value="1"/>
</dbReference>
<dbReference type="SUPFAM" id="SSF55785">
    <property type="entry name" value="PYP-like sensor domain (PAS domain)"/>
    <property type="match status" value="1"/>
</dbReference>
<feature type="domain" description="Histidine kinase" evidence="15">
    <location>
        <begin position="768"/>
        <end position="977"/>
    </location>
</feature>
<dbReference type="InterPro" id="IPR036097">
    <property type="entry name" value="HisK_dim/P_sf"/>
</dbReference>
<dbReference type="Pfam" id="PF02518">
    <property type="entry name" value="HATPase_c"/>
    <property type="match status" value="1"/>
</dbReference>
<feature type="transmembrane region" description="Helical" evidence="14">
    <location>
        <begin position="237"/>
        <end position="254"/>
    </location>
</feature>
<dbReference type="RefSeq" id="WP_069126582.1">
    <property type="nucleotide sequence ID" value="NZ_MARB01000017.1"/>
</dbReference>
<evidence type="ECO:0000256" key="11">
    <source>
        <dbReference type="ARBA" id="ARBA00022989"/>
    </source>
</evidence>
<dbReference type="InterPro" id="IPR038377">
    <property type="entry name" value="Na/Glc_symporter_sf"/>
</dbReference>
<protein>
    <recommendedName>
        <fullName evidence="4">histidine kinase</fullName>
        <ecNumber evidence="4">2.7.13.3</ecNumber>
    </recommendedName>
</protein>
<dbReference type="InterPro" id="IPR005467">
    <property type="entry name" value="His_kinase_dom"/>
</dbReference>
<proteinExistence type="inferred from homology"/>
<feature type="transmembrane region" description="Helical" evidence="14">
    <location>
        <begin position="319"/>
        <end position="343"/>
    </location>
</feature>
<dbReference type="Gene3D" id="3.30.450.20">
    <property type="entry name" value="PAS domain"/>
    <property type="match status" value="1"/>
</dbReference>
<dbReference type="InterPro" id="IPR004358">
    <property type="entry name" value="Sig_transdc_His_kin-like_C"/>
</dbReference>
<keyword evidence="5" id="KW-0597">Phosphoprotein</keyword>
<keyword evidence="17" id="KW-1185">Reference proteome</keyword>
<keyword evidence="10" id="KW-0067">ATP-binding</keyword>
<dbReference type="GO" id="GO:0022857">
    <property type="term" value="F:transmembrane transporter activity"/>
    <property type="evidence" value="ECO:0007669"/>
    <property type="project" value="InterPro"/>
</dbReference>
<dbReference type="PROSITE" id="PS50283">
    <property type="entry name" value="NA_SOLUT_SYMP_3"/>
    <property type="match status" value="1"/>
</dbReference>
<sequence>MSHDLWLLFGIGFLYLGLLFVIAHAGDSGRIPERLIRHPLTYVLSLGVYATTWTFYGSVGFAKTQGYLFLTIYLGVTLAFALTPILIQPLLRLTREYQLTSLADLFAFRYRSQLAGILVTLFMLVGTLPYIALQIRAVTDSLQMISHTVAPRILALIFCSTLVVFAILFGARHSASREKHRGLVLAIAFESIVKLVALLVIGLVTLFGVFDGFSGLDKWLAAHPEMLDRLYQPVREGPWSTLLLLAFAAAFLLPRQFHMLFAENLEPKALKTATWGFPLFLLLINLPIPLILWGGEALGLSMPPDYFALGITLDQGPSWLPFLAFIGGISSASAMMIITTLALSSMTLNHILLPTNFPDPQVNLYRWLLLGRRLLIALIIMAGYGFYVLLEKHQGLVQLGLISFVAVAQFLPGIIGLLYWRRATRLGFILGLLAGIGVWTGTLLIPLLESSGLVRTEFDIPALLATSGMDKWEFATFWTLTANTLLFVLGSLLSKQSLGEREAAQACCSESLVPLGGMVNAVSTAQFTKQLSQMLGSEAAQREVEQALRDLSLPVNETRPAQLRRLRERIERNLSGLLGPQLAHMIINRRLQLDIHTQSALADSMRFIEDQLEHSRTRLRGLSADLDNLRRYHRQVLLDLPLGVCTIDRLRTVTIWNLAMEVMTGVPARDAIGVSIHRLPPPWGHLLTGFASASDEHIHHLEVTHQGKSRWFNLHKAAIPAPLPVDHPVEEARTSQVMLMEDLTDLETLEAELAHSERLASIGRLAAGVAHEIGNPVTGIASLAQNLRHEDDPELVRESIEEIINQTQRITTIVKTLMNFSRSGGIGGDICVFSIREVADEAMRLVKLTRHGRQVHCENLCPPDLTITADRQGISQILVNILTNACDASPPDSRVELSADEIDDLVRIEVQDQGEGIGEQDVGYIFEPFFTTKAPGDGTGLGLAIAYKIVSDHKGAISIDSEKDKGTRVIIDLPKAGLNAIIAETS</sequence>
<keyword evidence="9" id="KW-0418">Kinase</keyword>
<keyword evidence="12" id="KW-0902">Two-component regulatory system</keyword>
<evidence type="ECO:0000256" key="10">
    <source>
        <dbReference type="ARBA" id="ARBA00022840"/>
    </source>
</evidence>
<dbReference type="EC" id="2.7.13.3" evidence="4"/>
<keyword evidence="6 16" id="KW-0808">Transferase</keyword>
<dbReference type="EMBL" id="MARB01000017">
    <property type="protein sequence ID" value="ODJ86846.1"/>
    <property type="molecule type" value="Genomic_DNA"/>
</dbReference>
<organism evidence="16 17">
    <name type="scientific">Candidatus Thiodiazotropha endolucinida</name>
    <dbReference type="NCBI Taxonomy" id="1655433"/>
    <lineage>
        <taxon>Bacteria</taxon>
        <taxon>Pseudomonadati</taxon>
        <taxon>Pseudomonadota</taxon>
        <taxon>Gammaproteobacteria</taxon>
        <taxon>Chromatiales</taxon>
        <taxon>Sedimenticolaceae</taxon>
        <taxon>Candidatus Thiodiazotropha</taxon>
    </lineage>
</organism>
<dbReference type="GO" id="GO:0005524">
    <property type="term" value="F:ATP binding"/>
    <property type="evidence" value="ECO:0007669"/>
    <property type="project" value="UniProtKB-KW"/>
</dbReference>
<feature type="transmembrane region" description="Helical" evidence="14">
    <location>
        <begin position="183"/>
        <end position="210"/>
    </location>
</feature>
<evidence type="ECO:0000256" key="8">
    <source>
        <dbReference type="ARBA" id="ARBA00022741"/>
    </source>
</evidence>
<evidence type="ECO:0000256" key="2">
    <source>
        <dbReference type="ARBA" id="ARBA00004141"/>
    </source>
</evidence>
<dbReference type="SUPFAM" id="SSF55874">
    <property type="entry name" value="ATPase domain of HSP90 chaperone/DNA topoisomerase II/histidine kinase"/>
    <property type="match status" value="1"/>
</dbReference>
<dbReference type="PANTHER" id="PTHR43065:SF10">
    <property type="entry name" value="PEROXIDE STRESS-ACTIVATED HISTIDINE KINASE MAK3"/>
    <property type="match status" value="1"/>
</dbReference>
<feature type="transmembrane region" description="Helical" evidence="14">
    <location>
        <begin position="374"/>
        <end position="390"/>
    </location>
</feature>
<dbReference type="PRINTS" id="PR00344">
    <property type="entry name" value="BCTRLSENSOR"/>
</dbReference>
<dbReference type="SMART" id="SM00387">
    <property type="entry name" value="HATPase_c"/>
    <property type="match status" value="1"/>
</dbReference>
<dbReference type="SMART" id="SM00388">
    <property type="entry name" value="HisKA"/>
    <property type="match status" value="1"/>
</dbReference>
<evidence type="ECO:0000256" key="14">
    <source>
        <dbReference type="SAM" id="Phobius"/>
    </source>
</evidence>
<dbReference type="InterPro" id="IPR036890">
    <property type="entry name" value="HATPase_C_sf"/>
</dbReference>
<feature type="transmembrane region" description="Helical" evidence="14">
    <location>
        <begin position="396"/>
        <end position="419"/>
    </location>
</feature>
<evidence type="ECO:0000313" key="16">
    <source>
        <dbReference type="EMBL" id="ODJ86846.1"/>
    </source>
</evidence>
<keyword evidence="7 14" id="KW-0812">Transmembrane</keyword>
<reference evidence="16 17" key="1">
    <citation type="submission" date="2016-06" db="EMBL/GenBank/DDBJ databases">
        <title>Genome sequence of endosymbiont of Candidatus Endolucinida thiodiazotropha.</title>
        <authorList>
            <person name="Poehlein A."/>
            <person name="Koenig S."/>
            <person name="Heiden S.E."/>
            <person name="Thuermer A."/>
            <person name="Voget S."/>
            <person name="Daniel R."/>
            <person name="Markert S."/>
            <person name="Gros O."/>
            <person name="Schweder T."/>
        </authorList>
    </citation>
    <scope>NUCLEOTIDE SEQUENCE [LARGE SCALE GENOMIC DNA]</scope>
    <source>
        <strain evidence="16 17">COS</strain>
    </source>
</reference>
<feature type="transmembrane region" description="Helical" evidence="14">
    <location>
        <begin position="114"/>
        <end position="133"/>
    </location>
</feature>
<dbReference type="InterPro" id="IPR003594">
    <property type="entry name" value="HATPase_dom"/>
</dbReference>
<comment type="similarity">
    <text evidence="3">Belongs to the sodium:solute symporter (SSF) (TC 2.A.21) family.</text>
</comment>
<feature type="transmembrane region" description="Helical" evidence="14">
    <location>
        <begin position="6"/>
        <end position="23"/>
    </location>
</feature>
<accession>A0A7Z1AEG2</accession>